<comment type="caution">
    <text evidence="1">The sequence shown here is derived from an EMBL/GenBank/DDBJ whole genome shotgun (WGS) entry which is preliminary data.</text>
</comment>
<name>A0ACB0L4N7_TRIPR</name>
<reference evidence="1" key="1">
    <citation type="submission" date="2023-10" db="EMBL/GenBank/DDBJ databases">
        <authorList>
            <person name="Rodriguez Cubillos JULIANA M."/>
            <person name="De Vega J."/>
        </authorList>
    </citation>
    <scope>NUCLEOTIDE SEQUENCE</scope>
</reference>
<proteinExistence type="predicted"/>
<protein>
    <submittedName>
        <fullName evidence="1">Uncharacterized protein</fullName>
    </submittedName>
</protein>
<dbReference type="EMBL" id="CASHSV030000409">
    <property type="protein sequence ID" value="CAJ2663552.1"/>
    <property type="molecule type" value="Genomic_DNA"/>
</dbReference>
<accession>A0ACB0L4N7</accession>
<evidence type="ECO:0000313" key="1">
    <source>
        <dbReference type="EMBL" id="CAJ2663552.1"/>
    </source>
</evidence>
<keyword evidence="2" id="KW-1185">Reference proteome</keyword>
<gene>
    <name evidence="1" type="ORF">MILVUS5_LOCUS28951</name>
</gene>
<dbReference type="Proteomes" id="UP001177021">
    <property type="component" value="Unassembled WGS sequence"/>
</dbReference>
<sequence length="76" mass="8930">MDKYISHRSWMYDRKYPGKRSIKARFKDVVEEFVTFAVSQDIVKRDGGIRCLCLKCMCGSIQTPKNVTDHLEKCRI</sequence>
<evidence type="ECO:0000313" key="2">
    <source>
        <dbReference type="Proteomes" id="UP001177021"/>
    </source>
</evidence>
<organism evidence="1 2">
    <name type="scientific">Trifolium pratense</name>
    <name type="common">Red clover</name>
    <dbReference type="NCBI Taxonomy" id="57577"/>
    <lineage>
        <taxon>Eukaryota</taxon>
        <taxon>Viridiplantae</taxon>
        <taxon>Streptophyta</taxon>
        <taxon>Embryophyta</taxon>
        <taxon>Tracheophyta</taxon>
        <taxon>Spermatophyta</taxon>
        <taxon>Magnoliopsida</taxon>
        <taxon>eudicotyledons</taxon>
        <taxon>Gunneridae</taxon>
        <taxon>Pentapetalae</taxon>
        <taxon>rosids</taxon>
        <taxon>fabids</taxon>
        <taxon>Fabales</taxon>
        <taxon>Fabaceae</taxon>
        <taxon>Papilionoideae</taxon>
        <taxon>50 kb inversion clade</taxon>
        <taxon>NPAAA clade</taxon>
        <taxon>Hologalegina</taxon>
        <taxon>IRL clade</taxon>
        <taxon>Trifolieae</taxon>
        <taxon>Trifolium</taxon>
    </lineage>
</organism>